<keyword evidence="1" id="KW-0472">Membrane</keyword>
<dbReference type="VEuPathDB" id="VectorBase:GBRI035958"/>
<proteinExistence type="predicted"/>
<dbReference type="EnsemblMetazoa" id="GBRI035958-RA">
    <property type="protein sequence ID" value="GBRI035958-PA"/>
    <property type="gene ID" value="GBRI035958"/>
</dbReference>
<reference evidence="3" key="1">
    <citation type="submission" date="2014-03" db="EMBL/GenBank/DDBJ databases">
        <authorList>
            <person name="Aksoy S."/>
            <person name="Warren W."/>
            <person name="Wilson R.K."/>
        </authorList>
    </citation>
    <scope>NUCLEOTIDE SEQUENCE [LARGE SCALE GENOMIC DNA]</scope>
    <source>
        <strain evidence="3">IAEA</strain>
    </source>
</reference>
<keyword evidence="1" id="KW-1133">Transmembrane helix</keyword>
<keyword evidence="1" id="KW-0812">Transmembrane</keyword>
<name>A0A1A9WXC4_9MUSC</name>
<dbReference type="AlphaFoldDB" id="A0A1A9WXC4"/>
<organism evidence="2 3">
    <name type="scientific">Glossina brevipalpis</name>
    <dbReference type="NCBI Taxonomy" id="37001"/>
    <lineage>
        <taxon>Eukaryota</taxon>
        <taxon>Metazoa</taxon>
        <taxon>Ecdysozoa</taxon>
        <taxon>Arthropoda</taxon>
        <taxon>Hexapoda</taxon>
        <taxon>Insecta</taxon>
        <taxon>Pterygota</taxon>
        <taxon>Neoptera</taxon>
        <taxon>Endopterygota</taxon>
        <taxon>Diptera</taxon>
        <taxon>Brachycera</taxon>
        <taxon>Muscomorpha</taxon>
        <taxon>Hippoboscoidea</taxon>
        <taxon>Glossinidae</taxon>
        <taxon>Glossina</taxon>
    </lineage>
</organism>
<feature type="transmembrane region" description="Helical" evidence="1">
    <location>
        <begin position="52"/>
        <end position="72"/>
    </location>
</feature>
<sequence>MITFTLIGIKDPNENQLWRLTLYNYFVQDVIDHVSRDTDPVNYGTENSFCSVLFFIIVQCLTIQIAIQILFLNQCDLISRLMAQNDKERRSKLFQFKGSQLKLRIHYLKIRHLD</sequence>
<evidence type="ECO:0000313" key="3">
    <source>
        <dbReference type="Proteomes" id="UP000091820"/>
    </source>
</evidence>
<keyword evidence="3" id="KW-1185">Reference proteome</keyword>
<protein>
    <submittedName>
        <fullName evidence="2">Uncharacterized protein</fullName>
    </submittedName>
</protein>
<reference evidence="2" key="2">
    <citation type="submission" date="2020-05" db="UniProtKB">
        <authorList>
            <consortium name="EnsemblMetazoa"/>
        </authorList>
    </citation>
    <scope>IDENTIFICATION</scope>
    <source>
        <strain evidence="2">IAEA</strain>
    </source>
</reference>
<dbReference type="Proteomes" id="UP000091820">
    <property type="component" value="Unassembled WGS sequence"/>
</dbReference>
<evidence type="ECO:0000313" key="2">
    <source>
        <dbReference type="EnsemblMetazoa" id="GBRI035958-PA"/>
    </source>
</evidence>
<accession>A0A1A9WXC4</accession>
<evidence type="ECO:0000256" key="1">
    <source>
        <dbReference type="SAM" id="Phobius"/>
    </source>
</evidence>